<reference evidence="1 2" key="1">
    <citation type="submission" date="2020-08" db="EMBL/GenBank/DDBJ databases">
        <authorList>
            <person name="Newling K."/>
            <person name="Davey J."/>
            <person name="Forrester S."/>
        </authorList>
    </citation>
    <scope>NUCLEOTIDE SEQUENCE [LARGE SCALE GENOMIC DNA]</scope>
    <source>
        <strain evidence="2">Crithidia deanei Carvalho (ATCC PRA-265)</strain>
    </source>
</reference>
<dbReference type="EMBL" id="LR877151">
    <property type="protein sequence ID" value="CAD2216596.1"/>
    <property type="molecule type" value="Genomic_DNA"/>
</dbReference>
<dbReference type="AlphaFoldDB" id="A0A7G2CA06"/>
<proteinExistence type="predicted"/>
<dbReference type="OrthoDB" id="272317at2759"/>
<protein>
    <submittedName>
        <fullName evidence="1">Uncharacterized protein</fullName>
    </submittedName>
</protein>
<dbReference type="Proteomes" id="UP000515908">
    <property type="component" value="Chromosome 07"/>
</dbReference>
<gene>
    <name evidence="1" type="ORF">ADEAN_000405800</name>
</gene>
<dbReference type="VEuPathDB" id="TriTrypDB:ADEAN_000405800"/>
<sequence length="294" mass="33249">MAPIYNRCRPALNLFYNYGNGNHFTRAATPKIVPVGCTMNHSMSGVSSLYTAPLVNPLGADMTHSENHMTPELLKSSVERFWTPFVKFNYMNNNNNNKVRYDLNTYKFRENLDLMTVADPFFSCEVNNTFCLNKSALENLFLLVLSGFDIVGVDVNAASVLGDKPVLDGSYTLQHRRSFLGWKPTSEETITVPFSTSMEKALGNQLITHISLRTTFQEKVLESYEQQVLAKQKGDLEESRRLFQHLSEALQSPEALKMFCVLRRSNVSPNIISAKTLISATKNQKTWERAMGLQ</sequence>
<accession>A0A7G2CA06</accession>
<evidence type="ECO:0000313" key="1">
    <source>
        <dbReference type="EMBL" id="CAD2216596.1"/>
    </source>
</evidence>
<keyword evidence="2" id="KW-1185">Reference proteome</keyword>
<evidence type="ECO:0000313" key="2">
    <source>
        <dbReference type="Proteomes" id="UP000515908"/>
    </source>
</evidence>
<organism evidence="1 2">
    <name type="scientific">Angomonas deanei</name>
    <dbReference type="NCBI Taxonomy" id="59799"/>
    <lineage>
        <taxon>Eukaryota</taxon>
        <taxon>Discoba</taxon>
        <taxon>Euglenozoa</taxon>
        <taxon>Kinetoplastea</taxon>
        <taxon>Metakinetoplastina</taxon>
        <taxon>Trypanosomatida</taxon>
        <taxon>Trypanosomatidae</taxon>
        <taxon>Strigomonadinae</taxon>
        <taxon>Angomonas</taxon>
    </lineage>
</organism>
<name>A0A7G2CA06_9TRYP</name>